<evidence type="ECO:0000313" key="1">
    <source>
        <dbReference type="EMBL" id="GBM53269.1"/>
    </source>
</evidence>
<accession>A0A4Y2GKJ3</accession>
<dbReference type="EMBL" id="BGPR01001411">
    <property type="protein sequence ID" value="GBM53269.1"/>
    <property type="molecule type" value="Genomic_DNA"/>
</dbReference>
<proteinExistence type="predicted"/>
<dbReference type="Proteomes" id="UP000499080">
    <property type="component" value="Unassembled WGS sequence"/>
</dbReference>
<dbReference type="SUPFAM" id="SSF56672">
    <property type="entry name" value="DNA/RNA polymerases"/>
    <property type="match status" value="1"/>
</dbReference>
<organism evidence="1 2">
    <name type="scientific">Araneus ventricosus</name>
    <name type="common">Orbweaver spider</name>
    <name type="synonym">Epeira ventricosa</name>
    <dbReference type="NCBI Taxonomy" id="182803"/>
    <lineage>
        <taxon>Eukaryota</taxon>
        <taxon>Metazoa</taxon>
        <taxon>Ecdysozoa</taxon>
        <taxon>Arthropoda</taxon>
        <taxon>Chelicerata</taxon>
        <taxon>Arachnida</taxon>
        <taxon>Araneae</taxon>
        <taxon>Araneomorphae</taxon>
        <taxon>Entelegynae</taxon>
        <taxon>Araneoidea</taxon>
        <taxon>Araneidae</taxon>
        <taxon>Araneus</taxon>
    </lineage>
</organism>
<evidence type="ECO:0000313" key="2">
    <source>
        <dbReference type="Proteomes" id="UP000499080"/>
    </source>
</evidence>
<dbReference type="OrthoDB" id="413361at2759"/>
<gene>
    <name evidence="1" type="ORF">AVEN_128434_1</name>
</gene>
<dbReference type="AlphaFoldDB" id="A0A4Y2GKJ3"/>
<dbReference type="GO" id="GO:0071897">
    <property type="term" value="P:DNA biosynthetic process"/>
    <property type="evidence" value="ECO:0007669"/>
    <property type="project" value="UniProtKB-ARBA"/>
</dbReference>
<dbReference type="InterPro" id="IPR043502">
    <property type="entry name" value="DNA/RNA_pol_sf"/>
</dbReference>
<evidence type="ECO:0008006" key="3">
    <source>
        <dbReference type="Google" id="ProtNLM"/>
    </source>
</evidence>
<comment type="caution">
    <text evidence="1">The sequence shown here is derived from an EMBL/GenBank/DDBJ whole genome shotgun (WGS) entry which is preliminary data.</text>
</comment>
<name>A0A4Y2GKJ3_ARAVE</name>
<reference evidence="1 2" key="1">
    <citation type="journal article" date="2019" name="Sci. Rep.">
        <title>Orb-weaving spider Araneus ventricosus genome elucidates the spidroin gene catalogue.</title>
        <authorList>
            <person name="Kono N."/>
            <person name="Nakamura H."/>
            <person name="Ohtoshi R."/>
            <person name="Moran D.A.P."/>
            <person name="Shinohara A."/>
            <person name="Yoshida Y."/>
            <person name="Fujiwara M."/>
            <person name="Mori M."/>
            <person name="Tomita M."/>
            <person name="Arakawa K."/>
        </authorList>
    </citation>
    <scope>NUCLEOTIDE SEQUENCE [LARGE SCALE GENOMIC DNA]</scope>
</reference>
<keyword evidence="2" id="KW-1185">Reference proteome</keyword>
<protein>
    <recommendedName>
        <fullName evidence="3">Retrovirus-related Pol polyprotein from transposon TNT 1-94</fullName>
    </recommendedName>
</protein>
<sequence>MSQPKGFVVEADQVCRLKREIYGLHQSSRQWFLEMDDVLNELILLLLYVDDILFTKNRKDLELGVGLLKRYSEFKILGKTKKLLGIEFEEVDGKLFIHQNSYIDKVCNLFLKDTYCPN</sequence>